<protein>
    <submittedName>
        <fullName evidence="6">Dihydrodipicolinate synthase family protein</fullName>
    </submittedName>
</protein>
<feature type="active site" description="Proton donor/acceptor" evidence="4">
    <location>
        <position position="134"/>
    </location>
</feature>
<evidence type="ECO:0000256" key="3">
    <source>
        <dbReference type="PIRNR" id="PIRNR001365"/>
    </source>
</evidence>
<evidence type="ECO:0000313" key="7">
    <source>
        <dbReference type="Proteomes" id="UP000605148"/>
    </source>
</evidence>
<dbReference type="RefSeq" id="WP_150496292.1">
    <property type="nucleotide sequence ID" value="NZ_BMFA01000006.1"/>
</dbReference>
<dbReference type="OrthoDB" id="9778880at2"/>
<dbReference type="GO" id="GO:0008840">
    <property type="term" value="F:4-hydroxy-tetrahydrodipicolinate synthase activity"/>
    <property type="evidence" value="ECO:0007669"/>
    <property type="project" value="TreeGrafter"/>
</dbReference>
<evidence type="ECO:0000256" key="1">
    <source>
        <dbReference type="ARBA" id="ARBA00007592"/>
    </source>
</evidence>
<evidence type="ECO:0000313" key="6">
    <source>
        <dbReference type="EMBL" id="GGB49686.1"/>
    </source>
</evidence>
<dbReference type="GO" id="GO:0005829">
    <property type="term" value="C:cytosol"/>
    <property type="evidence" value="ECO:0007669"/>
    <property type="project" value="TreeGrafter"/>
</dbReference>
<dbReference type="PANTHER" id="PTHR12128">
    <property type="entry name" value="DIHYDRODIPICOLINATE SYNTHASE"/>
    <property type="match status" value="1"/>
</dbReference>
<dbReference type="PANTHER" id="PTHR12128:SF66">
    <property type="entry name" value="4-HYDROXY-2-OXOGLUTARATE ALDOLASE, MITOCHONDRIAL"/>
    <property type="match status" value="1"/>
</dbReference>
<reference evidence="6" key="2">
    <citation type="submission" date="2020-09" db="EMBL/GenBank/DDBJ databases">
        <authorList>
            <person name="Sun Q."/>
            <person name="Zhou Y."/>
        </authorList>
    </citation>
    <scope>NUCLEOTIDE SEQUENCE</scope>
    <source>
        <strain evidence="6">CGMCC 1.12426</strain>
    </source>
</reference>
<evidence type="ECO:0000256" key="2">
    <source>
        <dbReference type="ARBA" id="ARBA00023239"/>
    </source>
</evidence>
<organism evidence="6 7">
    <name type="scientific">Roseibium aquae</name>
    <dbReference type="NCBI Taxonomy" id="1323746"/>
    <lineage>
        <taxon>Bacteria</taxon>
        <taxon>Pseudomonadati</taxon>
        <taxon>Pseudomonadota</taxon>
        <taxon>Alphaproteobacteria</taxon>
        <taxon>Hyphomicrobiales</taxon>
        <taxon>Stappiaceae</taxon>
        <taxon>Roseibium</taxon>
    </lineage>
</organism>
<reference evidence="6" key="1">
    <citation type="journal article" date="2014" name="Int. J. Syst. Evol. Microbiol.">
        <title>Complete genome sequence of Corynebacterium casei LMG S-19264T (=DSM 44701T), isolated from a smear-ripened cheese.</title>
        <authorList>
            <consortium name="US DOE Joint Genome Institute (JGI-PGF)"/>
            <person name="Walter F."/>
            <person name="Albersmeier A."/>
            <person name="Kalinowski J."/>
            <person name="Ruckert C."/>
        </authorList>
    </citation>
    <scope>NUCLEOTIDE SEQUENCE</scope>
    <source>
        <strain evidence="6">CGMCC 1.12426</strain>
    </source>
</reference>
<proteinExistence type="inferred from homology"/>
<accession>A0A916TJX9</accession>
<evidence type="ECO:0000256" key="4">
    <source>
        <dbReference type="PIRSR" id="PIRSR001365-1"/>
    </source>
</evidence>
<dbReference type="PIRSF" id="PIRSF001365">
    <property type="entry name" value="DHDPS"/>
    <property type="match status" value="1"/>
</dbReference>
<comment type="caution">
    <text evidence="6">The sequence shown here is derived from an EMBL/GenBank/DDBJ whole genome shotgun (WGS) entry which is preliminary data.</text>
</comment>
<dbReference type="SMART" id="SM01130">
    <property type="entry name" value="DHDPS"/>
    <property type="match status" value="1"/>
</dbReference>
<feature type="binding site" evidence="5">
    <location>
        <position position="46"/>
    </location>
    <ligand>
        <name>pyruvate</name>
        <dbReference type="ChEBI" id="CHEBI:15361"/>
    </ligand>
</feature>
<dbReference type="CDD" id="cd00408">
    <property type="entry name" value="DHDPS-like"/>
    <property type="match status" value="1"/>
</dbReference>
<keyword evidence="2 3" id="KW-0456">Lyase</keyword>
<dbReference type="SUPFAM" id="SSF51569">
    <property type="entry name" value="Aldolase"/>
    <property type="match status" value="1"/>
</dbReference>
<name>A0A916TJX9_9HYPH</name>
<feature type="active site" description="Schiff-base intermediate with substrate" evidence="4">
    <location>
        <position position="162"/>
    </location>
</feature>
<sequence>MMFSGLSAFPITPANEAGEVDIRELAGLLERLKIPGVGSVGLLGSTGTFAYLSRSERRRAVDVAVEVLNRDVPLIVGVGALRTDEACAHARDAKAAGADALLMAPVSYTPLTQEEAYQHYKAVASVTDLPLCIYNNPGTTHFTFDLDLLVRLAALDTVSAVKMPLPAARSLGEDLEVLRAALPAEFAVGYSGDWGCGEALLCGADTWYSVIGGLLPELAASLAQAARRGDEVGARRIDMKLAPFWALFKEFGSLRVVYAAAGQMGLTTCSLPRPLLPLERDAESRVAAALETLAD</sequence>
<dbReference type="EMBL" id="BMFA01000006">
    <property type="protein sequence ID" value="GGB49686.1"/>
    <property type="molecule type" value="Genomic_DNA"/>
</dbReference>
<dbReference type="AlphaFoldDB" id="A0A916TJX9"/>
<dbReference type="Gene3D" id="3.20.20.70">
    <property type="entry name" value="Aldolase class I"/>
    <property type="match status" value="1"/>
</dbReference>
<dbReference type="InterPro" id="IPR013785">
    <property type="entry name" value="Aldolase_TIM"/>
</dbReference>
<gene>
    <name evidence="6" type="primary">dapA3</name>
    <name evidence="6" type="ORF">GCM10011316_22240</name>
</gene>
<dbReference type="InterPro" id="IPR002220">
    <property type="entry name" value="DapA-like"/>
</dbReference>
<dbReference type="Pfam" id="PF00701">
    <property type="entry name" value="DHDPS"/>
    <property type="match status" value="1"/>
</dbReference>
<keyword evidence="7" id="KW-1185">Reference proteome</keyword>
<dbReference type="PRINTS" id="PR00146">
    <property type="entry name" value="DHPICSNTHASE"/>
</dbReference>
<dbReference type="Proteomes" id="UP000605148">
    <property type="component" value="Unassembled WGS sequence"/>
</dbReference>
<comment type="similarity">
    <text evidence="1 3">Belongs to the DapA family.</text>
</comment>
<evidence type="ECO:0000256" key="5">
    <source>
        <dbReference type="PIRSR" id="PIRSR001365-2"/>
    </source>
</evidence>